<dbReference type="GO" id="GO:0046872">
    <property type="term" value="F:metal ion binding"/>
    <property type="evidence" value="ECO:0007669"/>
    <property type="project" value="InterPro"/>
</dbReference>
<accession>A0A6J7J8H4</accession>
<sequence length="233" mass="26691">MSHGAEQVLEGQGGSDYERYIRTDELLVLQKGPEEWLHRDELLFTVTHQSSELWLKLAISEVTEALALLRSGRVQPALRLLTRVRMCIGYATIQLDMLEQMTPWDYQQVRKALGHGSGFDSPGFRGIRAVVPELGTAFFAMVDERDLALIDLFTGYEGHEDLYQLAEMLFDIDEAFMAWRDRHFRVVERTIGFNVRGTQGTPVEVIGGLRDRKFFPELWDIRSDLSNLADEIL</sequence>
<dbReference type="GO" id="GO:0020037">
    <property type="term" value="F:heme binding"/>
    <property type="evidence" value="ECO:0007669"/>
    <property type="project" value="InterPro"/>
</dbReference>
<organism evidence="1">
    <name type="scientific">freshwater metagenome</name>
    <dbReference type="NCBI Taxonomy" id="449393"/>
    <lineage>
        <taxon>unclassified sequences</taxon>
        <taxon>metagenomes</taxon>
        <taxon>ecological metagenomes</taxon>
    </lineage>
</organism>
<reference evidence="1" key="1">
    <citation type="submission" date="2020-05" db="EMBL/GenBank/DDBJ databases">
        <authorList>
            <person name="Chiriac C."/>
            <person name="Salcher M."/>
            <person name="Ghai R."/>
            <person name="Kavagutti S V."/>
        </authorList>
    </citation>
    <scope>NUCLEOTIDE SEQUENCE</scope>
</reference>
<dbReference type="GO" id="GO:0019442">
    <property type="term" value="P:L-tryptophan catabolic process to acetyl-CoA"/>
    <property type="evidence" value="ECO:0007669"/>
    <property type="project" value="TreeGrafter"/>
</dbReference>
<gene>
    <name evidence="1" type="ORF">UFOPK3772_00827</name>
</gene>
<dbReference type="GO" id="GO:0004833">
    <property type="term" value="F:L-tryptophan 2,3-dioxygenase activity"/>
    <property type="evidence" value="ECO:0007669"/>
    <property type="project" value="InterPro"/>
</dbReference>
<dbReference type="InterPro" id="IPR004981">
    <property type="entry name" value="Trp_2_3_dOase"/>
</dbReference>
<dbReference type="InterPro" id="IPR037217">
    <property type="entry name" value="Trp/Indoleamine_2_3_dOase-like"/>
</dbReference>
<dbReference type="EMBL" id="CAFBNE010000018">
    <property type="protein sequence ID" value="CAB4939638.1"/>
    <property type="molecule type" value="Genomic_DNA"/>
</dbReference>
<dbReference type="PANTHER" id="PTHR10138">
    <property type="entry name" value="TRYPTOPHAN 2,3-DIOXYGENASE"/>
    <property type="match status" value="1"/>
</dbReference>
<dbReference type="Gene3D" id="1.20.58.480">
    <property type="match status" value="2"/>
</dbReference>
<dbReference type="Pfam" id="PF03301">
    <property type="entry name" value="Trp_dioxygenase"/>
    <property type="match status" value="2"/>
</dbReference>
<dbReference type="SUPFAM" id="SSF140959">
    <property type="entry name" value="Indolic compounds 2,3-dioxygenase-like"/>
    <property type="match status" value="1"/>
</dbReference>
<name>A0A6J7J8H4_9ZZZZ</name>
<dbReference type="PANTHER" id="PTHR10138:SF0">
    <property type="entry name" value="TRYPTOPHAN 2,3-DIOXYGENASE"/>
    <property type="match status" value="1"/>
</dbReference>
<protein>
    <submittedName>
        <fullName evidence="1">Unannotated protein</fullName>
    </submittedName>
</protein>
<evidence type="ECO:0000313" key="1">
    <source>
        <dbReference type="EMBL" id="CAB4939638.1"/>
    </source>
</evidence>
<dbReference type="GO" id="GO:0019441">
    <property type="term" value="P:L-tryptophan catabolic process to kynurenine"/>
    <property type="evidence" value="ECO:0007669"/>
    <property type="project" value="InterPro"/>
</dbReference>
<dbReference type="AlphaFoldDB" id="A0A6J7J8H4"/>
<proteinExistence type="predicted"/>